<dbReference type="InterPro" id="IPR045612">
    <property type="entry name" value="DUF5914"/>
</dbReference>
<evidence type="ECO:0000313" key="8">
    <source>
        <dbReference type="EMBL" id="MBB2986807.1"/>
    </source>
</evidence>
<dbReference type="Gene3D" id="2.102.10.10">
    <property type="entry name" value="Rieske [2Fe-2S] iron-sulphur domain"/>
    <property type="match status" value="1"/>
</dbReference>
<feature type="domain" description="Rieske" evidence="7">
    <location>
        <begin position="66"/>
        <end position="155"/>
    </location>
</feature>
<dbReference type="InterPro" id="IPR017941">
    <property type="entry name" value="Rieske_2Fe-2S"/>
</dbReference>
<accession>A0A839PTH4</accession>
<evidence type="ECO:0000256" key="4">
    <source>
        <dbReference type="ARBA" id="ARBA00023004"/>
    </source>
</evidence>
<dbReference type="RefSeq" id="WP_221186306.1">
    <property type="nucleotide sequence ID" value="NZ_JACHVT010000004.1"/>
</dbReference>
<evidence type="ECO:0000256" key="5">
    <source>
        <dbReference type="ARBA" id="ARBA00023014"/>
    </source>
</evidence>
<dbReference type="EMBL" id="JACHVT010000004">
    <property type="protein sequence ID" value="MBB2986807.1"/>
    <property type="molecule type" value="Genomic_DNA"/>
</dbReference>
<dbReference type="InterPro" id="IPR036922">
    <property type="entry name" value="Rieske_2Fe-2S_sf"/>
</dbReference>
<dbReference type="InterPro" id="IPR050584">
    <property type="entry name" value="Cholesterol_7-desaturase"/>
</dbReference>
<protein>
    <recommendedName>
        <fullName evidence="7">Rieske domain-containing protein</fullName>
    </recommendedName>
</protein>
<dbReference type="GO" id="GO:0016705">
    <property type="term" value="F:oxidoreductase activity, acting on paired donors, with incorporation or reduction of molecular oxygen"/>
    <property type="evidence" value="ECO:0007669"/>
    <property type="project" value="UniProtKB-ARBA"/>
</dbReference>
<dbReference type="PANTHER" id="PTHR21266">
    <property type="entry name" value="IRON-SULFUR DOMAIN CONTAINING PROTEIN"/>
    <property type="match status" value="1"/>
</dbReference>
<keyword evidence="4" id="KW-0408">Iron</keyword>
<evidence type="ECO:0000256" key="6">
    <source>
        <dbReference type="SAM" id="MobiDB-lite"/>
    </source>
</evidence>
<dbReference type="Proteomes" id="UP000590811">
    <property type="component" value="Unassembled WGS sequence"/>
</dbReference>
<dbReference type="PANTHER" id="PTHR21266:SF60">
    <property type="entry name" value="3-KETOSTEROID-9-ALPHA-MONOOXYGENASE, OXYGENASE COMPONENT"/>
    <property type="match status" value="1"/>
</dbReference>
<feature type="region of interest" description="Disordered" evidence="6">
    <location>
        <begin position="1"/>
        <end position="31"/>
    </location>
</feature>
<evidence type="ECO:0000313" key="9">
    <source>
        <dbReference type="Proteomes" id="UP000590811"/>
    </source>
</evidence>
<dbReference type="CDD" id="cd03467">
    <property type="entry name" value="Rieske"/>
    <property type="match status" value="1"/>
</dbReference>
<dbReference type="GO" id="GO:0046872">
    <property type="term" value="F:metal ion binding"/>
    <property type="evidence" value="ECO:0007669"/>
    <property type="project" value="UniProtKB-KW"/>
</dbReference>
<gene>
    <name evidence="8" type="ORF">FHW14_001972</name>
</gene>
<feature type="compositionally biased region" description="Basic and acidic residues" evidence="6">
    <location>
        <begin position="1"/>
        <end position="18"/>
    </location>
</feature>
<keyword evidence="3" id="KW-0560">Oxidoreductase</keyword>
<dbReference type="GO" id="GO:0051537">
    <property type="term" value="F:2 iron, 2 sulfur cluster binding"/>
    <property type="evidence" value="ECO:0007669"/>
    <property type="project" value="UniProtKB-KW"/>
</dbReference>
<dbReference type="AlphaFoldDB" id="A0A839PTH4"/>
<dbReference type="GO" id="GO:0004497">
    <property type="term" value="F:monooxygenase activity"/>
    <property type="evidence" value="ECO:0007669"/>
    <property type="project" value="UniProtKB-ARBA"/>
</dbReference>
<dbReference type="PROSITE" id="PS51296">
    <property type="entry name" value="RIESKE"/>
    <property type="match status" value="1"/>
</dbReference>
<proteinExistence type="predicted"/>
<comment type="caution">
    <text evidence="8">The sequence shown here is derived from an EMBL/GenBank/DDBJ whole genome shotgun (WGS) entry which is preliminary data.</text>
</comment>
<evidence type="ECO:0000256" key="1">
    <source>
        <dbReference type="ARBA" id="ARBA00022714"/>
    </source>
</evidence>
<evidence type="ECO:0000256" key="2">
    <source>
        <dbReference type="ARBA" id="ARBA00022723"/>
    </source>
</evidence>
<keyword evidence="2" id="KW-0479">Metal-binding</keyword>
<keyword evidence="5" id="KW-0411">Iron-sulfur</keyword>
<dbReference type="Pfam" id="PF19299">
    <property type="entry name" value="DUF5914"/>
    <property type="match status" value="1"/>
</dbReference>
<dbReference type="Pfam" id="PF00355">
    <property type="entry name" value="Rieske"/>
    <property type="match status" value="1"/>
</dbReference>
<organism evidence="8 9">
    <name type="scientific">Terracoccus luteus</name>
    <dbReference type="NCBI Taxonomy" id="53356"/>
    <lineage>
        <taxon>Bacteria</taxon>
        <taxon>Bacillati</taxon>
        <taxon>Actinomycetota</taxon>
        <taxon>Actinomycetes</taxon>
        <taxon>Micrococcales</taxon>
        <taxon>Intrasporangiaceae</taxon>
        <taxon>Terracoccus</taxon>
    </lineage>
</organism>
<reference evidence="8 9" key="1">
    <citation type="submission" date="2020-08" db="EMBL/GenBank/DDBJ databases">
        <title>Genomic Encyclopedia of Type Strains, Phase IV (KMG-V): Genome sequencing to study the core and pangenomes of soil and plant-associated prokaryotes.</title>
        <authorList>
            <person name="Whitman W."/>
        </authorList>
    </citation>
    <scope>NUCLEOTIDE SEQUENCE [LARGE SCALE GENOMIC DNA]</scope>
    <source>
        <strain evidence="8 9">B3ACCR2</strain>
    </source>
</reference>
<name>A0A839PTH4_9MICO</name>
<dbReference type="SUPFAM" id="SSF50022">
    <property type="entry name" value="ISP domain"/>
    <property type="match status" value="1"/>
</dbReference>
<evidence type="ECO:0000259" key="7">
    <source>
        <dbReference type="PROSITE" id="PS51296"/>
    </source>
</evidence>
<keyword evidence="1" id="KW-0001">2Fe-2S</keyword>
<evidence type="ECO:0000256" key="3">
    <source>
        <dbReference type="ARBA" id="ARBA00023002"/>
    </source>
</evidence>
<sequence length="347" mass="38353">MTLRTTDLRTTGEPERIGRPAGRPVNPLKRMPVEPRDRLEGTWRQARPGRIRKAFDVAQSRDPGGWHVVGSSTDVGRDRSVTRTVLGREVVLWRLEDGTLQAGPGSCPHLGALLDDCEVMHGQVYCRWHGLALGEGVRRDWLTFPAHDDGVLVWVRLPTEGETLGDAPRLTDRPPMSQSFATVVTLRGRCEPQDVIANRLDPWHGTWYHPYAFSHLTVDDSVSTDEVLVVDVAFRVTKQWGVPVRAEFTCPDARTIVMTIMDGEGAGSVVETHATSLGTDAAGRPVTVMTEATIAHSPRRGFQVARAVAGLIRPAVAATQRQLWVDDLAYAERRYELRARGETYGGV</sequence>